<protein>
    <recommendedName>
        <fullName evidence="1">GmrSD restriction endonucleases C-terminal domain-containing protein</fullName>
    </recommendedName>
</protein>
<dbReference type="AlphaFoldDB" id="A0A5E3ZYA5"/>
<dbReference type="GeneID" id="84895283"/>
<dbReference type="RefSeq" id="WP_082346611.1">
    <property type="nucleotide sequence ID" value="NZ_CP009312.1"/>
</dbReference>
<organism evidence="2 3">
    <name type="scientific">Lawsonella clevelandensis</name>
    <dbReference type="NCBI Taxonomy" id="1528099"/>
    <lineage>
        <taxon>Bacteria</taxon>
        <taxon>Bacillati</taxon>
        <taxon>Actinomycetota</taxon>
        <taxon>Actinomycetes</taxon>
        <taxon>Mycobacteriales</taxon>
        <taxon>Lawsonellaceae</taxon>
        <taxon>Lawsonella</taxon>
    </lineage>
</organism>
<gene>
    <name evidence="2" type="ORF">LC603019_01385</name>
</gene>
<keyword evidence="3" id="KW-1185">Reference proteome</keyword>
<dbReference type="PANTHER" id="PTHR24094:SF15">
    <property type="entry name" value="AMP-DEPENDENT SYNTHETASE_LIGASE DOMAIN-CONTAINING PROTEIN-RELATED"/>
    <property type="match status" value="1"/>
</dbReference>
<sequence length="236" mass="26148">MSGSSAVNVPESLSATTTSTVVGVVPALRFTVLRDFGLVSYGDVLAHARLLVVKGRAPKTGYKRSQYGRSWDDNNSAPMGHNGCRTREDILRRDLVNVTVRPGTEGCVVESGTLLDPYTGEIVQFQRGERTSSLVQIDHVVALADSWVKGAQYWPFEKRLAFANDPRNLLAVSGWVNSRKGASDTATWLPPNKAYRCEYVARQVEVKRLYGLWVTEAEQTAMMRVLRKCSIPNLTK</sequence>
<evidence type="ECO:0000313" key="3">
    <source>
        <dbReference type="Proteomes" id="UP000324288"/>
    </source>
</evidence>
<dbReference type="InterPro" id="IPR011089">
    <property type="entry name" value="GmrSD_C"/>
</dbReference>
<reference evidence="2 3" key="1">
    <citation type="submission" date="2019-04" db="EMBL/GenBank/DDBJ databases">
        <authorList>
            <person name="Seth-Smith MB H."/>
            <person name="Seth-Smith H."/>
        </authorList>
    </citation>
    <scope>NUCLEOTIDE SEQUENCE [LARGE SCALE GENOMIC DNA]</scope>
    <source>
        <strain evidence="2">USB-603019</strain>
    </source>
</reference>
<proteinExistence type="predicted"/>
<evidence type="ECO:0000313" key="2">
    <source>
        <dbReference type="EMBL" id="VHO01456.1"/>
    </source>
</evidence>
<dbReference type="Pfam" id="PF07510">
    <property type="entry name" value="GmrSD_C"/>
    <property type="match status" value="1"/>
</dbReference>
<evidence type="ECO:0000259" key="1">
    <source>
        <dbReference type="Pfam" id="PF07510"/>
    </source>
</evidence>
<name>A0A5E3ZYA5_9ACTN</name>
<dbReference type="Proteomes" id="UP000324288">
    <property type="component" value="Chromosome"/>
</dbReference>
<feature type="domain" description="GmrSD restriction endonucleases C-terminal" evidence="1">
    <location>
        <begin position="86"/>
        <end position="225"/>
    </location>
</feature>
<accession>A0A5E3ZYA5</accession>
<dbReference type="EMBL" id="LR584267">
    <property type="protein sequence ID" value="VHO01456.1"/>
    <property type="molecule type" value="Genomic_DNA"/>
</dbReference>
<dbReference type="PANTHER" id="PTHR24094">
    <property type="entry name" value="SECRETED PROTEIN"/>
    <property type="match status" value="1"/>
</dbReference>